<feature type="compositionally biased region" description="Low complexity" evidence="2">
    <location>
        <begin position="65"/>
        <end position="81"/>
    </location>
</feature>
<dbReference type="SMART" id="SM00854">
    <property type="entry name" value="PGA_cap"/>
    <property type="match status" value="1"/>
</dbReference>
<comment type="similarity">
    <text evidence="1">Belongs to the CapA family.</text>
</comment>
<evidence type="ECO:0000313" key="4">
    <source>
        <dbReference type="EMBL" id="HIR47457.1"/>
    </source>
</evidence>
<dbReference type="Gene3D" id="3.60.21.10">
    <property type="match status" value="1"/>
</dbReference>
<dbReference type="AlphaFoldDB" id="A0A9D1AMQ1"/>
<dbReference type="InterPro" id="IPR052169">
    <property type="entry name" value="CW_Biosynth-Accessory"/>
</dbReference>
<evidence type="ECO:0000256" key="2">
    <source>
        <dbReference type="SAM" id="MobiDB-lite"/>
    </source>
</evidence>
<comment type="caution">
    <text evidence="4">The sequence shown here is derived from an EMBL/GenBank/DDBJ whole genome shotgun (WGS) entry which is preliminary data.</text>
</comment>
<dbReference type="Pfam" id="PF09587">
    <property type="entry name" value="PGA_cap"/>
    <property type="match status" value="1"/>
</dbReference>
<dbReference type="EMBL" id="DVGZ01000076">
    <property type="protein sequence ID" value="HIR47457.1"/>
    <property type="molecule type" value="Genomic_DNA"/>
</dbReference>
<dbReference type="InterPro" id="IPR019079">
    <property type="entry name" value="Capsule_synth_CapA"/>
</dbReference>
<feature type="region of interest" description="Disordered" evidence="2">
    <location>
        <begin position="47"/>
        <end position="96"/>
    </location>
</feature>
<name>A0A9D1AMQ1_9FIRM</name>
<reference evidence="4" key="2">
    <citation type="journal article" date="2021" name="PeerJ">
        <title>Extensive microbial diversity within the chicken gut microbiome revealed by metagenomics and culture.</title>
        <authorList>
            <person name="Gilroy R."/>
            <person name="Ravi A."/>
            <person name="Getino M."/>
            <person name="Pursley I."/>
            <person name="Horton D.L."/>
            <person name="Alikhan N.F."/>
            <person name="Baker D."/>
            <person name="Gharbi K."/>
            <person name="Hall N."/>
            <person name="Watson M."/>
            <person name="Adriaenssens E.M."/>
            <person name="Foster-Nyarko E."/>
            <person name="Jarju S."/>
            <person name="Secka A."/>
            <person name="Antonio M."/>
            <person name="Oren A."/>
            <person name="Chaudhuri R.R."/>
            <person name="La Ragione R."/>
            <person name="Hildebrand F."/>
            <person name="Pallen M.J."/>
        </authorList>
    </citation>
    <scope>NUCLEOTIDE SEQUENCE</scope>
    <source>
        <strain evidence="4">ChiSxjej1B13-7958</strain>
    </source>
</reference>
<proteinExistence type="inferred from homology"/>
<dbReference type="Proteomes" id="UP000824242">
    <property type="component" value="Unassembled WGS sequence"/>
</dbReference>
<evidence type="ECO:0000259" key="3">
    <source>
        <dbReference type="SMART" id="SM00854"/>
    </source>
</evidence>
<dbReference type="CDD" id="cd07381">
    <property type="entry name" value="MPP_CapA"/>
    <property type="match status" value="1"/>
</dbReference>
<sequence length="435" mass="47557">MKRKANHYRKRRGSGWAVLACSLLCAVAVCAGVYFWLGGSLETVPAAAPPASAPPASSQTGQAVSSLPPESAPDAASLPSSEPEPEPEPEITTVRVSASGDNLIHDGLYLQAKKRAAAAGKEGYDFAALYEHAASLYQNFDLNLINVETLMSDELTPSAYPRFCTPGDCARELYRIGFRGFFLSNNHIYDKDGEGLASTLRFWDSMPEDAFTSGLYADEQDFPVCEYNGISFAFLAYTEMTNGLSTPAGAEKSVIYTSEEDVIRRQIEQAREKADVVVVSIHWGVENTHEVTDRQRAFAQKLADWGADIVIGTHPHVVQPIETVTSSDGREVPVAYSLGNFVSAQDRVDNMVGIVLGFEVTKTTQPGGESEIAIDNISATPVVMFYERYYANMRLYLLRDYTDELAASHGLSGVTPAYVRSMLEEIVAPEYLRLD</sequence>
<dbReference type="InterPro" id="IPR029052">
    <property type="entry name" value="Metallo-depent_PP-like"/>
</dbReference>
<evidence type="ECO:0000313" key="5">
    <source>
        <dbReference type="Proteomes" id="UP000824242"/>
    </source>
</evidence>
<reference evidence="4" key="1">
    <citation type="submission" date="2020-10" db="EMBL/GenBank/DDBJ databases">
        <authorList>
            <person name="Gilroy R."/>
        </authorList>
    </citation>
    <scope>NUCLEOTIDE SEQUENCE</scope>
    <source>
        <strain evidence="4">ChiSxjej1B13-7958</strain>
    </source>
</reference>
<protein>
    <submittedName>
        <fullName evidence="4">CapA family protein</fullName>
    </submittedName>
</protein>
<evidence type="ECO:0000256" key="1">
    <source>
        <dbReference type="ARBA" id="ARBA00005662"/>
    </source>
</evidence>
<dbReference type="PANTHER" id="PTHR33393:SF12">
    <property type="entry name" value="CAPSULE BIOSYNTHESIS PROTEIN CAPA"/>
    <property type="match status" value="1"/>
</dbReference>
<feature type="domain" description="Capsule synthesis protein CapA" evidence="3">
    <location>
        <begin position="95"/>
        <end position="345"/>
    </location>
</feature>
<dbReference type="SUPFAM" id="SSF56300">
    <property type="entry name" value="Metallo-dependent phosphatases"/>
    <property type="match status" value="1"/>
</dbReference>
<gene>
    <name evidence="4" type="ORF">IAB89_07340</name>
</gene>
<dbReference type="PANTHER" id="PTHR33393">
    <property type="entry name" value="POLYGLUTAMINE SYNTHESIS ACCESSORY PROTEIN RV0574C-RELATED"/>
    <property type="match status" value="1"/>
</dbReference>
<organism evidence="4 5">
    <name type="scientific">Candidatus Caccousia avicola</name>
    <dbReference type="NCBI Taxonomy" id="2840721"/>
    <lineage>
        <taxon>Bacteria</taxon>
        <taxon>Bacillati</taxon>
        <taxon>Bacillota</taxon>
        <taxon>Clostridia</taxon>
        <taxon>Eubacteriales</taxon>
        <taxon>Oscillospiraceae</taxon>
        <taxon>Oscillospiraceae incertae sedis</taxon>
        <taxon>Candidatus Caccousia</taxon>
    </lineage>
</organism>
<accession>A0A9D1AMQ1</accession>